<evidence type="ECO:0000256" key="1">
    <source>
        <dbReference type="ARBA" id="ARBA00004141"/>
    </source>
</evidence>
<organism evidence="7">
    <name type="scientific">marine metagenome</name>
    <dbReference type="NCBI Taxonomy" id="408172"/>
    <lineage>
        <taxon>unclassified sequences</taxon>
        <taxon>metagenomes</taxon>
        <taxon>ecological metagenomes</taxon>
    </lineage>
</organism>
<keyword evidence="4 5" id="KW-0472">Membrane</keyword>
<feature type="transmembrane region" description="Helical" evidence="5">
    <location>
        <begin position="262"/>
        <end position="284"/>
    </location>
</feature>
<feature type="transmembrane region" description="Helical" evidence="5">
    <location>
        <begin position="6"/>
        <end position="26"/>
    </location>
</feature>
<feature type="transmembrane region" description="Helical" evidence="5">
    <location>
        <begin position="173"/>
        <end position="194"/>
    </location>
</feature>
<protein>
    <recommendedName>
        <fullName evidence="6">ABC transmembrane type-1 domain-containing protein</fullName>
    </recommendedName>
</protein>
<dbReference type="Pfam" id="PF00528">
    <property type="entry name" value="BPD_transp_1"/>
    <property type="match status" value="1"/>
</dbReference>
<evidence type="ECO:0000256" key="4">
    <source>
        <dbReference type="ARBA" id="ARBA00023136"/>
    </source>
</evidence>
<dbReference type="PROSITE" id="PS50928">
    <property type="entry name" value="ABC_TM1"/>
    <property type="match status" value="1"/>
</dbReference>
<dbReference type="PANTHER" id="PTHR30325">
    <property type="entry name" value="MEMBRANE COMPONENT OF ABC TRANSPORTER"/>
    <property type="match status" value="1"/>
</dbReference>
<evidence type="ECO:0000313" key="7">
    <source>
        <dbReference type="EMBL" id="SVA08821.1"/>
    </source>
</evidence>
<keyword evidence="3 5" id="KW-1133">Transmembrane helix</keyword>
<keyword evidence="2 5" id="KW-0812">Transmembrane</keyword>
<accession>A0A381SZU1</accession>
<feature type="transmembrane region" description="Helical" evidence="5">
    <location>
        <begin position="136"/>
        <end position="161"/>
    </location>
</feature>
<dbReference type="CDD" id="cd06261">
    <property type="entry name" value="TM_PBP2"/>
    <property type="match status" value="1"/>
</dbReference>
<gene>
    <name evidence="7" type="ORF">METZ01_LOCUS61675</name>
</gene>
<dbReference type="Gene3D" id="1.10.3720.10">
    <property type="entry name" value="MetI-like"/>
    <property type="match status" value="1"/>
</dbReference>
<reference evidence="7" key="1">
    <citation type="submission" date="2018-05" db="EMBL/GenBank/DDBJ databases">
        <authorList>
            <person name="Lanie J.A."/>
            <person name="Ng W.-L."/>
            <person name="Kazmierczak K.M."/>
            <person name="Andrzejewski T.M."/>
            <person name="Davidsen T.M."/>
            <person name="Wayne K.J."/>
            <person name="Tettelin H."/>
            <person name="Glass J.I."/>
            <person name="Rusch D."/>
            <person name="Podicherti R."/>
            <person name="Tsui H.-C.T."/>
            <person name="Winkler M.E."/>
        </authorList>
    </citation>
    <scope>NUCLEOTIDE SEQUENCE</scope>
</reference>
<feature type="transmembrane region" description="Helical" evidence="5">
    <location>
        <begin position="305"/>
        <end position="326"/>
    </location>
</feature>
<sequence length="342" mass="39035">MMKRGYYSFCIITILYLLSWFLPLLVNNKALIVKHEGEYYFPAIHSFLLIPDQIFMGDLFGQDVPGEANYRLLQEKWQDENSDNWILMPPYPFGPLEGVGSQDNERWGLKMYSTPSSLHWFGTDDTGRDVFSRLVYAFNISITFALILAVLNYAIGIAIGGTMGYYGGKFDLLFQRIIEIWGTLPMLFVIIIIASIIRPTFFLLIFIYIIVNWISMTYLMRAEFYREKAKDYVAAALSIGQSNAKVIFKHILPNSLVPVITYFPFAIVGYIASLVALDFLGFGLPPPTPSWGQMLGIGLQNISKWWMVFSPVGAEFFTLMLVVFIGEGVREAFDPKVYSRLR</sequence>
<name>A0A381SZU1_9ZZZZ</name>
<dbReference type="EMBL" id="UINC01003734">
    <property type="protein sequence ID" value="SVA08821.1"/>
    <property type="molecule type" value="Genomic_DNA"/>
</dbReference>
<proteinExistence type="predicted"/>
<dbReference type="PANTHER" id="PTHR30325:SF0">
    <property type="entry name" value="INNER MEMBRANE ABC TRANSPORTER PERMEASE PROTEIN YEJE"/>
    <property type="match status" value="1"/>
</dbReference>
<evidence type="ECO:0000256" key="5">
    <source>
        <dbReference type="SAM" id="Phobius"/>
    </source>
</evidence>
<dbReference type="GO" id="GO:0016020">
    <property type="term" value="C:membrane"/>
    <property type="evidence" value="ECO:0007669"/>
    <property type="project" value="UniProtKB-SubCell"/>
</dbReference>
<dbReference type="GO" id="GO:0042884">
    <property type="term" value="P:microcin transport"/>
    <property type="evidence" value="ECO:0007669"/>
    <property type="project" value="TreeGrafter"/>
</dbReference>
<evidence type="ECO:0000259" key="6">
    <source>
        <dbReference type="PROSITE" id="PS50928"/>
    </source>
</evidence>
<comment type="subcellular location">
    <subcellularLocation>
        <location evidence="1">Membrane</location>
        <topology evidence="1">Multi-pass membrane protein</topology>
    </subcellularLocation>
</comment>
<dbReference type="InterPro" id="IPR035906">
    <property type="entry name" value="MetI-like_sf"/>
</dbReference>
<evidence type="ECO:0000256" key="2">
    <source>
        <dbReference type="ARBA" id="ARBA00022692"/>
    </source>
</evidence>
<feature type="domain" description="ABC transmembrane type-1" evidence="6">
    <location>
        <begin position="138"/>
        <end position="327"/>
    </location>
</feature>
<dbReference type="AlphaFoldDB" id="A0A381SZU1"/>
<dbReference type="GO" id="GO:0055085">
    <property type="term" value="P:transmembrane transport"/>
    <property type="evidence" value="ECO:0007669"/>
    <property type="project" value="InterPro"/>
</dbReference>
<dbReference type="SUPFAM" id="SSF161098">
    <property type="entry name" value="MetI-like"/>
    <property type="match status" value="1"/>
</dbReference>
<dbReference type="InterPro" id="IPR000515">
    <property type="entry name" value="MetI-like"/>
</dbReference>
<feature type="transmembrane region" description="Helical" evidence="5">
    <location>
        <begin position="201"/>
        <end position="220"/>
    </location>
</feature>
<evidence type="ECO:0000256" key="3">
    <source>
        <dbReference type="ARBA" id="ARBA00022989"/>
    </source>
</evidence>